<reference evidence="3 4" key="1">
    <citation type="journal article" date="2020" name="Mol. Plant">
        <title>The Chromosome-Based Rubber Tree Genome Provides New Insights into Spurge Genome Evolution and Rubber Biosynthesis.</title>
        <authorList>
            <person name="Liu J."/>
            <person name="Shi C."/>
            <person name="Shi C.C."/>
            <person name="Li W."/>
            <person name="Zhang Q.J."/>
            <person name="Zhang Y."/>
            <person name="Li K."/>
            <person name="Lu H.F."/>
            <person name="Shi C."/>
            <person name="Zhu S.T."/>
            <person name="Xiao Z.Y."/>
            <person name="Nan H."/>
            <person name="Yue Y."/>
            <person name="Zhu X.G."/>
            <person name="Wu Y."/>
            <person name="Hong X.N."/>
            <person name="Fan G.Y."/>
            <person name="Tong Y."/>
            <person name="Zhang D."/>
            <person name="Mao C.L."/>
            <person name="Liu Y.L."/>
            <person name="Hao S.J."/>
            <person name="Liu W.Q."/>
            <person name="Lv M.Q."/>
            <person name="Zhang H.B."/>
            <person name="Liu Y."/>
            <person name="Hu-Tang G.R."/>
            <person name="Wang J.P."/>
            <person name="Wang J.H."/>
            <person name="Sun Y.H."/>
            <person name="Ni S.B."/>
            <person name="Chen W.B."/>
            <person name="Zhang X.C."/>
            <person name="Jiao Y.N."/>
            <person name="Eichler E.E."/>
            <person name="Li G.H."/>
            <person name="Liu X."/>
            <person name="Gao L.Z."/>
        </authorList>
    </citation>
    <scope>NUCLEOTIDE SEQUENCE [LARGE SCALE GENOMIC DNA]</scope>
    <source>
        <strain evidence="4">cv. GT1</strain>
        <tissue evidence="3">Leaf</tissue>
    </source>
</reference>
<proteinExistence type="predicted"/>
<sequence length="821" mass="93351">MEDQFYSRRTQKNSKSNTSLAYKEKKEEMVPREIIEDHSPSSFQLLEVSRGAQKLNQLIDSLSKGLSYDGQPKDIAKELLKGALDLQESLTMLGKLQEASQYMDQSKKKQEKPERRKFVEVGNERTNSHLPGDQNHQLGFQKPRLSADGSSKDCIEELRNAIRDGFARQNLFNKSTRERTYFDRRKMDSISHIPSTSSSQLSAVQSNSIHSSDSCVSQTALQKKGKGPNLIAKLMGLEDVPSKKLMQPPERQLDMKMNLNQRRPVFDIEMPKLRKPQPTMNKVDSERRMLKELLETVQFQGLLKSSSAKELKSQSHHSNDIHSKQRLINDIPPIVLIKPLRVPCLESEEPHAPVVWGEGALNTKMMLRKMKIEEAFASRSVDNKEGSLNANKMHCRTEADDNPTKRVIQKGTKDHMEVVREEHEVRAIEQKQWAVNAKKGHRKLEAGKAPVKRFSYEDREKESTDKKVDQIQKVVASSRKPVEREIVKTKIVSRSQDQPKITSTKLRKSENGSETTNHQISQQHTTTRKTISKLTTQTTIDNSKDPKQKEKQASKHRTAKPITENLKCKEHDDRIDLIYNDHSEEEGSSITHADQLSIEEEANDSKLQTEGHCDDNQSSVSSITMLTTEYGKNAKSSEEADDHVTCVRTGDTSFNSAYQWKDWLSSSSSFLNLTDELFNLNTSSAKVLPTAGTCDSEVTDAKLSLDYANEFIERRSLADSQTRFPLLSYMGDSRIQLSLDQLAEEVCSGVETLRSYQKLACDYLLTDSLYATLEKDMRCKEVVSGIWDLGWRNGFSVEEVEQVLNDLEKMIVCELIEEVFS</sequence>
<dbReference type="AlphaFoldDB" id="A0A6A6LTP7"/>
<dbReference type="EMBL" id="JAAGAX010000009">
    <property type="protein sequence ID" value="KAF2304850.1"/>
    <property type="molecule type" value="Genomic_DNA"/>
</dbReference>
<dbReference type="Pfam" id="PF14309">
    <property type="entry name" value="DUF4378"/>
    <property type="match status" value="1"/>
</dbReference>
<feature type="compositionally biased region" description="Basic and acidic residues" evidence="1">
    <location>
        <begin position="542"/>
        <end position="553"/>
    </location>
</feature>
<dbReference type="InterPro" id="IPR025486">
    <property type="entry name" value="DUF4378"/>
</dbReference>
<feature type="compositionally biased region" description="Polar residues" evidence="1">
    <location>
        <begin position="128"/>
        <end position="138"/>
    </location>
</feature>
<accession>A0A6A6LTP7</accession>
<protein>
    <recommendedName>
        <fullName evidence="2">DUF4378 domain-containing protein</fullName>
    </recommendedName>
</protein>
<feature type="domain" description="DUF4378" evidence="2">
    <location>
        <begin position="663"/>
        <end position="818"/>
    </location>
</feature>
<dbReference type="Proteomes" id="UP000467840">
    <property type="component" value="Chromosome 16"/>
</dbReference>
<organism evidence="3 4">
    <name type="scientific">Hevea brasiliensis</name>
    <name type="common">Para rubber tree</name>
    <name type="synonym">Siphonia brasiliensis</name>
    <dbReference type="NCBI Taxonomy" id="3981"/>
    <lineage>
        <taxon>Eukaryota</taxon>
        <taxon>Viridiplantae</taxon>
        <taxon>Streptophyta</taxon>
        <taxon>Embryophyta</taxon>
        <taxon>Tracheophyta</taxon>
        <taxon>Spermatophyta</taxon>
        <taxon>Magnoliopsida</taxon>
        <taxon>eudicotyledons</taxon>
        <taxon>Gunneridae</taxon>
        <taxon>Pentapetalae</taxon>
        <taxon>rosids</taxon>
        <taxon>fabids</taxon>
        <taxon>Malpighiales</taxon>
        <taxon>Euphorbiaceae</taxon>
        <taxon>Crotonoideae</taxon>
        <taxon>Micrandreae</taxon>
        <taxon>Hevea</taxon>
    </lineage>
</organism>
<feature type="region of interest" description="Disordered" evidence="1">
    <location>
        <begin position="493"/>
        <end position="565"/>
    </location>
</feature>
<feature type="region of interest" description="Disordered" evidence="1">
    <location>
        <begin position="1"/>
        <end position="26"/>
    </location>
</feature>
<dbReference type="PANTHER" id="PTHR34282:SF2">
    <property type="entry name" value="DUF3741 DOMAIN-CONTAINING PROTEIN"/>
    <property type="match status" value="1"/>
</dbReference>
<gene>
    <name evidence="3" type="ORF">GH714_039166</name>
</gene>
<comment type="caution">
    <text evidence="3">The sequence shown here is derived from an EMBL/GenBank/DDBJ whole genome shotgun (WGS) entry which is preliminary data.</text>
</comment>
<dbReference type="PANTHER" id="PTHR34282">
    <property type="entry name" value="OS01G0228800 PROTEIN-RELATED"/>
    <property type="match status" value="1"/>
</dbReference>
<feature type="compositionally biased region" description="Polar residues" evidence="1">
    <location>
        <begin position="493"/>
        <end position="504"/>
    </location>
</feature>
<feature type="region of interest" description="Disordered" evidence="1">
    <location>
        <begin position="122"/>
        <end position="149"/>
    </location>
</feature>
<evidence type="ECO:0000313" key="3">
    <source>
        <dbReference type="EMBL" id="KAF2304850.1"/>
    </source>
</evidence>
<evidence type="ECO:0000313" key="4">
    <source>
        <dbReference type="Proteomes" id="UP000467840"/>
    </source>
</evidence>
<evidence type="ECO:0000256" key="1">
    <source>
        <dbReference type="SAM" id="MobiDB-lite"/>
    </source>
</evidence>
<keyword evidence="4" id="KW-1185">Reference proteome</keyword>
<feature type="compositionally biased region" description="Polar residues" evidence="1">
    <location>
        <begin position="512"/>
        <end position="524"/>
    </location>
</feature>
<evidence type="ECO:0000259" key="2">
    <source>
        <dbReference type="Pfam" id="PF14309"/>
    </source>
</evidence>
<name>A0A6A6LTP7_HEVBR</name>